<dbReference type="EMBL" id="FPHB01000042">
    <property type="protein sequence ID" value="SFV58283.1"/>
    <property type="molecule type" value="Genomic_DNA"/>
</dbReference>
<protein>
    <submittedName>
        <fullName evidence="1">Uncharacterized protein</fullName>
    </submittedName>
</protein>
<sequence>MKDEKILPVVIHDDILSKIYNYYKDKGRNDTGLAYGVYTFLYKTARIQKNIRVYASDSFIREGVGLGRDKLLQIKRDLRELGLIETIRPRDKNGHFTKEFYIEVKYIWGDEAMNKLFYQEATDTTLYKIARELLKQNFDEYEPIKAPRDYEFEISLNGRETIIVADEFYIENDLLKCTAYIDSSENVIDYTVPAERVGEIMKELASNYRFNFEAVSKVLMMDSKEAENP</sequence>
<name>A0A1W1BXQ8_9ZZZZ</name>
<organism evidence="1">
    <name type="scientific">hydrothermal vent metagenome</name>
    <dbReference type="NCBI Taxonomy" id="652676"/>
    <lineage>
        <taxon>unclassified sequences</taxon>
        <taxon>metagenomes</taxon>
        <taxon>ecological metagenomes</taxon>
    </lineage>
</organism>
<reference evidence="1" key="1">
    <citation type="submission" date="2016-10" db="EMBL/GenBank/DDBJ databases">
        <authorList>
            <person name="de Groot N.N."/>
        </authorList>
    </citation>
    <scope>NUCLEOTIDE SEQUENCE</scope>
</reference>
<gene>
    <name evidence="1" type="ORF">MNB_SM-7-1322</name>
</gene>
<accession>A0A1W1BXQ8</accession>
<dbReference type="AlphaFoldDB" id="A0A1W1BXQ8"/>
<evidence type="ECO:0000313" key="1">
    <source>
        <dbReference type="EMBL" id="SFV58283.1"/>
    </source>
</evidence>
<proteinExistence type="predicted"/>